<dbReference type="Proteomes" id="UP000197050">
    <property type="component" value="Chromosome"/>
</dbReference>
<proteinExistence type="predicted"/>
<protein>
    <submittedName>
        <fullName evidence="1">Uncharacterized protein</fullName>
    </submittedName>
</protein>
<dbReference type="KEGG" id="bvc:CEP68_08830"/>
<dbReference type="AlphaFoldDB" id="A0A1Z3U8H5"/>
<gene>
    <name evidence="1" type="ORF">CEP68_08830</name>
</gene>
<evidence type="ECO:0000313" key="1">
    <source>
        <dbReference type="EMBL" id="ASE39597.1"/>
    </source>
</evidence>
<evidence type="ECO:0000313" key="2">
    <source>
        <dbReference type="Proteomes" id="UP000197050"/>
    </source>
</evidence>
<sequence length="146" mass="16156">MQESAMPDDLAPPLRYFKTGDPVHVRAQQVWLILVSTVMSSTRNPRRPTVITYGDLAEAMGMDRRAGITLNRQLGVVGDICVANDLPALNCIVINDRLNAPGDHVVTRRGRTWQQEQADAMTTDWFAVRVPTTGTLRKIRSAAVAE</sequence>
<reference evidence="2" key="1">
    <citation type="submission" date="2017-06" db="EMBL/GenBank/DDBJ databases">
        <title>FDA dAtabase for Regulatory Grade micrObial Sequences (FDA-ARGOS): Supporting development and validation of Infectious Disease Dx tests.</title>
        <authorList>
            <person name="Minogue T."/>
            <person name="Wolcott M."/>
            <person name="Wasieloski L."/>
            <person name="Aguilar W."/>
            <person name="Moore D."/>
            <person name="Tallon L."/>
            <person name="Sadzewicz L."/>
            <person name="Sengamalay N."/>
            <person name="Ott S."/>
            <person name="Godinez A."/>
            <person name="Nagaraj S."/>
            <person name="Nadendla S."/>
            <person name="Geyer C."/>
            <person name="Sichtig H."/>
        </authorList>
    </citation>
    <scope>NUCLEOTIDE SEQUENCE [LARGE SCALE GENOMIC DNA]</scope>
    <source>
        <strain evidence="2">FDAARGOS_289</strain>
    </source>
</reference>
<name>A0A1Z3U8H5_BREVE</name>
<dbReference type="EMBL" id="CP022048">
    <property type="protein sequence ID" value="ASE39597.1"/>
    <property type="molecule type" value="Genomic_DNA"/>
</dbReference>
<organism evidence="1 2">
    <name type="scientific">Brevundimonas vesicularis</name>
    <name type="common">Pseudomonas vesicularis</name>
    <dbReference type="NCBI Taxonomy" id="41276"/>
    <lineage>
        <taxon>Bacteria</taxon>
        <taxon>Pseudomonadati</taxon>
        <taxon>Pseudomonadota</taxon>
        <taxon>Alphaproteobacteria</taxon>
        <taxon>Caulobacterales</taxon>
        <taxon>Caulobacteraceae</taxon>
        <taxon>Brevundimonas</taxon>
    </lineage>
</organism>
<accession>A0A1Z3U8H5</accession>